<keyword evidence="2" id="KW-1185">Reference proteome</keyword>
<sequence>MPVVVDQSIRPLEGRRRRPATDQRTGRRKGRFAVNAGASSKSSALVKNASTRHTRIRQETGGNHIATLNRLIKTLQESGIPGPQLFRLNNEFSHQLGQGGQGNVRGLNPGVARLYRRADKRIHKIWPVKHIAIKQHIKMRGGHADTRFCNNNLSSRFRAAECEVLALSPGLFRDHPNIVKLVGWGLCLDTIEDPASPCCGGLQLPLLVFERAEMDLAQFLERLFPEPQQSDDARAEEGLVGSSLARRAEPQRSWLSSRLQLCWTSLQRWSGLEPDPYEVVRLLCIDIGHGLRSLHENHFTHGDLKPENVLIFNTSGTWTAKLCDFGCAVGQDKTTAQQHGATISNVQKEEYLGTPYWLPSDCELAALGGLESLQKCDLYVYGLLVWSSFCLRGKHPRARPELDDALSDMKELGDRMTYMLLPLSPYKQRLLDQVSELLKKTMVDPADRSLKPWTCLYLDSGESGQHAEPANSGYRHASERFETMLPSHHALDTKSPWSPWPHMKSETKARYKNYFWWRGSDDWPGVPPDEDGSGPASEVPLHLDENCLSTALFVTSRRREDAKDLPRDMMRIIHKGQGSTRRVYIYPRLYYLARFRSRVELEWWTIPVHRVDGNILRAALRASPPVDINTLAWLCAGPIGSAEVGALDGDFATWESILRPGKMRLDESTRLDRFLLLLQFGAHVEREAFDHRYFLDDTNIFSRGTVFSRYLRSCRPGTIHTVMREIIHRLDTAWRGGRISASTFDYFAERAEWDLANDHNYIAKRALAQCMAQKRELFNAISSRTMTERDPLLPRHKKDSAPLPTGWKRHTGTRLECFEDKFTRSVTLTQPKISPLNMRQIKVGFLQTRLLYHVDLLSCMRAGSSQDKRRQFEQDLENRFPYYDSSWFSAEWDKEPNTNDVLKVLEEPWRIQTFTTLLSTPGLMDKILAFLRMAIKALAGGILALTMVAILVAIAFAMWITFRWVAVGMIAWWCVVMLIVLFKLPRMQ</sequence>
<proteinExistence type="predicted"/>
<organism evidence="1 2">
    <name type="scientific">Fusarium keratoplasticum</name>
    <dbReference type="NCBI Taxonomy" id="1328300"/>
    <lineage>
        <taxon>Eukaryota</taxon>
        <taxon>Fungi</taxon>
        <taxon>Dikarya</taxon>
        <taxon>Ascomycota</taxon>
        <taxon>Pezizomycotina</taxon>
        <taxon>Sordariomycetes</taxon>
        <taxon>Hypocreomycetidae</taxon>
        <taxon>Hypocreales</taxon>
        <taxon>Nectriaceae</taxon>
        <taxon>Fusarium</taxon>
        <taxon>Fusarium solani species complex</taxon>
    </lineage>
</organism>
<dbReference type="EMBL" id="CM046513">
    <property type="protein sequence ID" value="KAI8652493.1"/>
    <property type="molecule type" value="Genomic_DNA"/>
</dbReference>
<evidence type="ECO:0000313" key="2">
    <source>
        <dbReference type="Proteomes" id="UP001065298"/>
    </source>
</evidence>
<comment type="caution">
    <text evidence="1">The sequence shown here is derived from an EMBL/GenBank/DDBJ whole genome shotgun (WGS) entry which is preliminary data.</text>
</comment>
<reference evidence="1" key="1">
    <citation type="submission" date="2022-06" db="EMBL/GenBank/DDBJ databases">
        <title>Fusarium solani species complex genomes reveal bases of compartmentalisation and animal pathogenesis.</title>
        <authorList>
            <person name="Tsai I.J."/>
        </authorList>
    </citation>
    <scope>NUCLEOTIDE SEQUENCE</scope>
    <source>
        <strain evidence="1">Fu6.1</strain>
    </source>
</reference>
<protein>
    <submittedName>
        <fullName evidence="1">Uncharacterized protein</fullName>
    </submittedName>
</protein>
<evidence type="ECO:0000313" key="1">
    <source>
        <dbReference type="EMBL" id="KAI8652493.1"/>
    </source>
</evidence>
<gene>
    <name evidence="1" type="ORF">NCS57_01313400</name>
</gene>
<name>A0ACC0QH45_9HYPO</name>
<accession>A0ACC0QH45</accession>
<dbReference type="Proteomes" id="UP001065298">
    <property type="component" value="Chromosome 11"/>
</dbReference>